<evidence type="ECO:0000313" key="2">
    <source>
        <dbReference type="Proteomes" id="UP000293331"/>
    </source>
</evidence>
<organism evidence="1 2">
    <name type="scientific">Mucilaginibacter terrigena</name>
    <dbReference type="NCBI Taxonomy" id="2492395"/>
    <lineage>
        <taxon>Bacteria</taxon>
        <taxon>Pseudomonadati</taxon>
        <taxon>Bacteroidota</taxon>
        <taxon>Sphingobacteriia</taxon>
        <taxon>Sphingobacteriales</taxon>
        <taxon>Sphingobacteriaceae</taxon>
        <taxon>Mucilaginibacter</taxon>
    </lineage>
</organism>
<dbReference type="RefSeq" id="WP_129876917.1">
    <property type="nucleotide sequence ID" value="NZ_SEWG01000004.1"/>
</dbReference>
<proteinExistence type="predicted"/>
<accession>A0A4Q5LML7</accession>
<gene>
    <name evidence="1" type="ORF">EWM62_12085</name>
</gene>
<keyword evidence="2" id="KW-1185">Reference proteome</keyword>
<comment type="caution">
    <text evidence="1">The sequence shown here is derived from an EMBL/GenBank/DDBJ whole genome shotgun (WGS) entry which is preliminary data.</text>
</comment>
<dbReference type="EMBL" id="SEWG01000004">
    <property type="protein sequence ID" value="RYU90262.1"/>
    <property type="molecule type" value="Genomic_DNA"/>
</dbReference>
<dbReference type="PROSITE" id="PS51257">
    <property type="entry name" value="PROKAR_LIPOPROTEIN"/>
    <property type="match status" value="1"/>
</dbReference>
<reference evidence="1 2" key="1">
    <citation type="submission" date="2019-02" db="EMBL/GenBank/DDBJ databases">
        <title>Bacterial novel species Mucilaginibacter sp. 17JY9-4 isolated from soil.</title>
        <authorList>
            <person name="Jung H.-Y."/>
        </authorList>
    </citation>
    <scope>NUCLEOTIDE SEQUENCE [LARGE SCALE GENOMIC DNA]</scope>
    <source>
        <strain evidence="1 2">17JY9-4</strain>
    </source>
</reference>
<dbReference type="OrthoDB" id="1113095at2"/>
<dbReference type="AlphaFoldDB" id="A0A4Q5LML7"/>
<dbReference type="Proteomes" id="UP000293331">
    <property type="component" value="Unassembled WGS sequence"/>
</dbReference>
<evidence type="ECO:0000313" key="1">
    <source>
        <dbReference type="EMBL" id="RYU90262.1"/>
    </source>
</evidence>
<sequence>MKTLNPLKLIYCLLIPVLLQSCSSEIGAWKNDKIKQSNRDELHDLNNQVFKFIKADDSKSLSAYLSKELLENNYTGATFDMIRGEMRRDSFINFSEYYTVNKYILADTIDNLNLGINNHKLIFPGTAEEMYISLFLPKTKNAPNKTMITAIYAHFNYGWKLSKLEAGPYTINGKTAPELYEQAKAEYKQGYLFAAANTMSLAAGCSRPNSIWIYSKEEELYGFLKRAANEANVKYHYPVILDKVSTKPRIIRIYNTSSAGGTYPNIVYMTKISIKNTAAIKTENDEVRKVIGEALPGIDKNKKYIIYAAYNEMPSSERLVPHFEYKDVLQ</sequence>
<name>A0A4Q5LML7_9SPHI</name>
<protein>
    <submittedName>
        <fullName evidence="1">Uncharacterized protein</fullName>
    </submittedName>
</protein>